<reference evidence="2 19" key="2">
    <citation type="submission" date="2019-06" db="EMBL/GenBank/DDBJ databases">
        <title>Genomics analysis of Aphanomyces spp. identifies a new class of oomycete effector associated with host adaptation.</title>
        <authorList>
            <person name="Gaulin E."/>
        </authorList>
    </citation>
    <scope>NUCLEOTIDE SEQUENCE [LARGE SCALE GENOMIC DNA]</scope>
    <source>
        <strain evidence="2 19">E</strain>
    </source>
</reference>
<dbReference type="Proteomes" id="UP000265427">
    <property type="component" value="Unassembled WGS sequence"/>
</dbReference>
<reference evidence="11 12" key="1">
    <citation type="submission" date="2018-08" db="EMBL/GenBank/DDBJ databases">
        <title>Aphanomyces genome sequencing and annotation.</title>
        <authorList>
            <person name="Minardi D."/>
            <person name="Oidtmann B."/>
            <person name="Van Der Giezen M."/>
            <person name="Studholme D.J."/>
        </authorList>
    </citation>
    <scope>NUCLEOTIDE SEQUENCE [LARGE SCALE GENOMIC DNA]</scope>
    <source>
        <strain evidence="9 13">197901</strain>
        <strain evidence="7 15">D2</strain>
        <strain evidence="10 17">Da</strain>
        <strain evidence="8 18">FDL457</strain>
        <strain evidence="3 11">Kv</strain>
        <strain evidence="5 12">SA</strain>
        <strain evidence="6 16">Si</strain>
        <strain evidence="4 14">Yx</strain>
    </source>
</reference>
<evidence type="ECO:0000313" key="18">
    <source>
        <dbReference type="Proteomes" id="UP000286510"/>
    </source>
</evidence>
<organism evidence="9 13">
    <name type="scientific">Aphanomyces astaci</name>
    <name type="common">Crayfish plague agent</name>
    <dbReference type="NCBI Taxonomy" id="112090"/>
    <lineage>
        <taxon>Eukaryota</taxon>
        <taxon>Sar</taxon>
        <taxon>Stramenopiles</taxon>
        <taxon>Oomycota</taxon>
        <taxon>Saprolegniomycetes</taxon>
        <taxon>Saprolegniales</taxon>
        <taxon>Verrucalvaceae</taxon>
        <taxon>Aphanomyces</taxon>
    </lineage>
</organism>
<dbReference type="Proteomes" id="UP000283543">
    <property type="component" value="Unassembled WGS sequence"/>
</dbReference>
<dbReference type="VEuPathDB" id="FungiDB:H257_13844"/>
<evidence type="ECO:0000313" key="4">
    <source>
        <dbReference type="EMBL" id="RHY20675.1"/>
    </source>
</evidence>
<evidence type="ECO:0000313" key="14">
    <source>
        <dbReference type="Proteomes" id="UP000266239"/>
    </source>
</evidence>
<feature type="region of interest" description="Disordered" evidence="1">
    <location>
        <begin position="1"/>
        <end position="43"/>
    </location>
</feature>
<evidence type="ECO:0000313" key="16">
    <source>
        <dbReference type="Proteomes" id="UP000283543"/>
    </source>
</evidence>
<evidence type="ECO:0000313" key="17">
    <source>
        <dbReference type="Proteomes" id="UP000285430"/>
    </source>
</evidence>
<dbReference type="AlphaFoldDB" id="A0A397FEZ6"/>
<dbReference type="EMBL" id="QUTE01008980">
    <property type="protein sequence ID" value="RHZ21536.1"/>
    <property type="molecule type" value="Genomic_DNA"/>
</dbReference>
<dbReference type="EMBL" id="QUSZ01010535">
    <property type="protein sequence ID" value="RHX98024.1"/>
    <property type="molecule type" value="Genomic_DNA"/>
</dbReference>
<dbReference type="EMBL" id="QUTD01007305">
    <property type="protein sequence ID" value="RHY50845.1"/>
    <property type="molecule type" value="Genomic_DNA"/>
</dbReference>
<dbReference type="EMBL" id="VJMI01016842">
    <property type="protein sequence ID" value="KAF0716423.1"/>
    <property type="molecule type" value="Genomic_DNA"/>
</dbReference>
<feature type="compositionally biased region" description="Basic residues" evidence="1">
    <location>
        <begin position="9"/>
        <end position="20"/>
    </location>
</feature>
<name>A0A397FEZ6_APHAT</name>
<accession>A0A397FEZ6</accession>
<evidence type="ECO:0000313" key="2">
    <source>
        <dbReference type="EMBL" id="KAF0716423.1"/>
    </source>
</evidence>
<dbReference type="Proteomes" id="UP000469452">
    <property type="component" value="Unassembled WGS sequence"/>
</dbReference>
<dbReference type="EMBL" id="QUTB01007442">
    <property type="protein sequence ID" value="RHY45957.1"/>
    <property type="molecule type" value="Genomic_DNA"/>
</dbReference>
<dbReference type="EMBL" id="QUTF01017563">
    <property type="protein sequence ID" value="RHZ04086.1"/>
    <property type="molecule type" value="Genomic_DNA"/>
</dbReference>
<evidence type="ECO:0000313" key="15">
    <source>
        <dbReference type="Proteomes" id="UP000266643"/>
    </source>
</evidence>
<evidence type="ECO:0000313" key="9">
    <source>
        <dbReference type="EMBL" id="RHZ21536.1"/>
    </source>
</evidence>
<sequence length="72" mass="7990">MDSPPSTSHHFKAAGQRKKLPGSGGMGSFQMEGEADDMDVHQGSLPVTRPDFLVHTTFFNNFQDDFDDDDLM</sequence>
<evidence type="ECO:0000313" key="5">
    <source>
        <dbReference type="EMBL" id="RHY41848.1"/>
    </source>
</evidence>
<evidence type="ECO:0000313" key="19">
    <source>
        <dbReference type="Proteomes" id="UP000469452"/>
    </source>
</evidence>
<dbReference type="Proteomes" id="UP000265716">
    <property type="component" value="Unassembled WGS sequence"/>
</dbReference>
<evidence type="ECO:0000313" key="10">
    <source>
        <dbReference type="EMBL" id="RHZ22114.1"/>
    </source>
</evidence>
<evidence type="ECO:0000313" key="8">
    <source>
        <dbReference type="EMBL" id="RHZ04086.1"/>
    </source>
</evidence>
<evidence type="ECO:0000313" key="6">
    <source>
        <dbReference type="EMBL" id="RHY45957.1"/>
    </source>
</evidence>
<dbReference type="Proteomes" id="UP000266239">
    <property type="component" value="Unassembled WGS sequence"/>
</dbReference>
<protein>
    <submittedName>
        <fullName evidence="9">Uncharacterized protein</fullName>
    </submittedName>
</protein>
<proteinExistence type="predicted"/>
<dbReference type="Proteomes" id="UP000266196">
    <property type="component" value="Unassembled WGS sequence"/>
</dbReference>
<dbReference type="EMBL" id="QUTA01004198">
    <property type="protein sequence ID" value="RHY20675.1"/>
    <property type="molecule type" value="Genomic_DNA"/>
</dbReference>
<dbReference type="Proteomes" id="UP000266643">
    <property type="component" value="Unassembled WGS sequence"/>
</dbReference>
<evidence type="ECO:0000313" key="12">
    <source>
        <dbReference type="Proteomes" id="UP000265716"/>
    </source>
</evidence>
<evidence type="ECO:0000313" key="11">
    <source>
        <dbReference type="Proteomes" id="UP000265427"/>
    </source>
</evidence>
<evidence type="ECO:0000256" key="1">
    <source>
        <dbReference type="SAM" id="MobiDB-lite"/>
    </source>
</evidence>
<evidence type="ECO:0000313" key="3">
    <source>
        <dbReference type="EMBL" id="RHX98024.1"/>
    </source>
</evidence>
<evidence type="ECO:0000313" key="7">
    <source>
        <dbReference type="EMBL" id="RHY50845.1"/>
    </source>
</evidence>
<gene>
    <name evidence="2" type="ORF">AaE_011101</name>
    <name evidence="4" type="ORF">DYB25_013926</name>
    <name evidence="8" type="ORF">DYB26_014599</name>
    <name evidence="7" type="ORF">DYB30_010867</name>
    <name evidence="9" type="ORF">DYB31_010155</name>
    <name evidence="6" type="ORF">DYB34_006363</name>
    <name evidence="3" type="ORF">DYB36_005020</name>
    <name evidence="10" type="ORF">DYB37_007158</name>
    <name evidence="5" type="ORF">DYB38_004220</name>
</gene>
<dbReference type="Proteomes" id="UP000286510">
    <property type="component" value="Unassembled WGS sequence"/>
</dbReference>
<evidence type="ECO:0000313" key="13">
    <source>
        <dbReference type="Proteomes" id="UP000266196"/>
    </source>
</evidence>
<dbReference type="EMBL" id="QUTC01009158">
    <property type="protein sequence ID" value="RHY41848.1"/>
    <property type="molecule type" value="Genomic_DNA"/>
</dbReference>
<comment type="caution">
    <text evidence="9">The sequence shown here is derived from an EMBL/GenBank/DDBJ whole genome shotgun (WGS) entry which is preliminary data.</text>
</comment>
<dbReference type="Proteomes" id="UP000285430">
    <property type="component" value="Unassembled WGS sequence"/>
</dbReference>
<dbReference type="EMBL" id="QUTH01003045">
    <property type="protein sequence ID" value="RHZ22114.1"/>
    <property type="molecule type" value="Genomic_DNA"/>
</dbReference>